<protein>
    <submittedName>
        <fullName evidence="2">Uncharacterized protein</fullName>
    </submittedName>
</protein>
<dbReference type="SUPFAM" id="SSF50978">
    <property type="entry name" value="WD40 repeat-like"/>
    <property type="match status" value="1"/>
</dbReference>
<feature type="region of interest" description="Disordered" evidence="1">
    <location>
        <begin position="538"/>
        <end position="564"/>
    </location>
</feature>
<keyword evidence="3" id="KW-1185">Reference proteome</keyword>
<organism evidence="2">
    <name type="scientific">Fonticula alba</name>
    <name type="common">Slime mold</name>
    <dbReference type="NCBI Taxonomy" id="691883"/>
    <lineage>
        <taxon>Eukaryota</taxon>
        <taxon>Rotosphaerida</taxon>
        <taxon>Fonticulaceae</taxon>
        <taxon>Fonticula</taxon>
    </lineage>
</organism>
<dbReference type="GO" id="GO:0005634">
    <property type="term" value="C:nucleus"/>
    <property type="evidence" value="ECO:0007669"/>
    <property type="project" value="TreeGrafter"/>
</dbReference>
<dbReference type="PANTHER" id="PTHR46362:SF1">
    <property type="entry name" value="GEM-ASSOCIATED PROTEIN 5"/>
    <property type="match status" value="1"/>
</dbReference>
<feature type="compositionally biased region" description="Low complexity" evidence="1">
    <location>
        <begin position="1297"/>
        <end position="1311"/>
    </location>
</feature>
<dbReference type="RefSeq" id="XP_009495706.1">
    <property type="nucleotide sequence ID" value="XM_009497431.1"/>
</dbReference>
<feature type="compositionally biased region" description="Low complexity" evidence="1">
    <location>
        <begin position="314"/>
        <end position="323"/>
    </location>
</feature>
<feature type="region of interest" description="Disordered" evidence="1">
    <location>
        <begin position="415"/>
        <end position="447"/>
    </location>
</feature>
<dbReference type="SMART" id="SM00320">
    <property type="entry name" value="WD40"/>
    <property type="match status" value="7"/>
</dbReference>
<dbReference type="Proteomes" id="UP000030693">
    <property type="component" value="Unassembled WGS sequence"/>
</dbReference>
<dbReference type="GO" id="GO:0000387">
    <property type="term" value="P:spliceosomal snRNP assembly"/>
    <property type="evidence" value="ECO:0007669"/>
    <property type="project" value="TreeGrafter"/>
</dbReference>
<feature type="compositionally biased region" description="Low complexity" evidence="1">
    <location>
        <begin position="178"/>
        <end position="200"/>
    </location>
</feature>
<feature type="region of interest" description="Disordered" evidence="1">
    <location>
        <begin position="176"/>
        <end position="230"/>
    </location>
</feature>
<dbReference type="GO" id="GO:0032797">
    <property type="term" value="C:SMN complex"/>
    <property type="evidence" value="ECO:0007669"/>
    <property type="project" value="TreeGrafter"/>
</dbReference>
<dbReference type="InterPro" id="IPR052640">
    <property type="entry name" value="Gemin-5"/>
</dbReference>
<dbReference type="InterPro" id="IPR001680">
    <property type="entry name" value="WD40_rpt"/>
</dbReference>
<evidence type="ECO:0000313" key="2">
    <source>
        <dbReference type="EMBL" id="KCV70100.1"/>
    </source>
</evidence>
<feature type="compositionally biased region" description="Gly residues" evidence="1">
    <location>
        <begin position="324"/>
        <end position="333"/>
    </location>
</feature>
<dbReference type="Gene3D" id="2.130.10.10">
    <property type="entry name" value="YVTN repeat-like/Quinoprotein amine dehydrogenase"/>
    <property type="match status" value="3"/>
</dbReference>
<feature type="region of interest" description="Disordered" evidence="1">
    <location>
        <begin position="914"/>
        <end position="988"/>
    </location>
</feature>
<feature type="region of interest" description="Disordered" evidence="1">
    <location>
        <begin position="314"/>
        <end position="337"/>
    </location>
</feature>
<reference evidence="2" key="1">
    <citation type="submission" date="2013-04" db="EMBL/GenBank/DDBJ databases">
        <title>The Genome Sequence of Fonticula alba ATCC 38817.</title>
        <authorList>
            <consortium name="The Broad Institute Genomics Platform"/>
            <person name="Russ C."/>
            <person name="Cuomo C."/>
            <person name="Burger G."/>
            <person name="Gray M.W."/>
            <person name="Holland P.W.H."/>
            <person name="King N."/>
            <person name="Lang F.B.F."/>
            <person name="Roger A.J."/>
            <person name="Ruiz-Trillo I."/>
            <person name="Brown M."/>
            <person name="Walker B."/>
            <person name="Young S."/>
            <person name="Zeng Q."/>
            <person name="Gargeya S."/>
            <person name="Fitzgerald M."/>
            <person name="Haas B."/>
            <person name="Abouelleil A."/>
            <person name="Allen A.W."/>
            <person name="Alvarado L."/>
            <person name="Arachchi H.M."/>
            <person name="Berlin A.M."/>
            <person name="Chapman S.B."/>
            <person name="Gainer-Dewar J."/>
            <person name="Goldberg J."/>
            <person name="Griggs A."/>
            <person name="Gujja S."/>
            <person name="Hansen M."/>
            <person name="Howarth C."/>
            <person name="Imamovic A."/>
            <person name="Ireland A."/>
            <person name="Larimer J."/>
            <person name="McCowan C."/>
            <person name="Murphy C."/>
            <person name="Pearson M."/>
            <person name="Poon T.W."/>
            <person name="Priest M."/>
            <person name="Roberts A."/>
            <person name="Saif S."/>
            <person name="Shea T."/>
            <person name="Sisk P."/>
            <person name="Sykes S."/>
            <person name="Wortman J."/>
            <person name="Nusbaum C."/>
            <person name="Birren B."/>
        </authorList>
    </citation>
    <scope>NUCLEOTIDE SEQUENCE [LARGE SCALE GENOMIC DNA]</scope>
    <source>
        <strain evidence="2">ATCC 38817</strain>
    </source>
</reference>
<dbReference type="EMBL" id="KB932205">
    <property type="protein sequence ID" value="KCV70100.1"/>
    <property type="molecule type" value="Genomic_DNA"/>
</dbReference>
<proteinExistence type="predicted"/>
<feature type="region of interest" description="Disordered" evidence="1">
    <location>
        <begin position="1264"/>
        <end position="1318"/>
    </location>
</feature>
<feature type="compositionally biased region" description="Gly residues" evidence="1">
    <location>
        <begin position="539"/>
        <end position="553"/>
    </location>
</feature>
<feature type="compositionally biased region" description="Low complexity" evidence="1">
    <location>
        <begin position="210"/>
        <end position="230"/>
    </location>
</feature>
<evidence type="ECO:0000313" key="3">
    <source>
        <dbReference type="Proteomes" id="UP000030693"/>
    </source>
</evidence>
<evidence type="ECO:0000256" key="1">
    <source>
        <dbReference type="SAM" id="MobiDB-lite"/>
    </source>
</evidence>
<dbReference type="PANTHER" id="PTHR46362">
    <property type="entry name" value="GEM-ASSOCIATED PROTEIN 5"/>
    <property type="match status" value="1"/>
</dbReference>
<dbReference type="InterPro" id="IPR015943">
    <property type="entry name" value="WD40/YVTN_repeat-like_dom_sf"/>
</dbReference>
<dbReference type="InterPro" id="IPR036322">
    <property type="entry name" value="WD40_repeat_dom_sf"/>
</dbReference>
<gene>
    <name evidence="2" type="ORF">H696_03562</name>
</gene>
<dbReference type="OMA" id="HITHPAY"/>
<sequence length="1733" mass="171157">MSLAGELAAPGEASALALGLGALAPECGPAASASAVILPASPNWHSSSAVAVHPRLPLVLLACKDAVVLVAPATGGGCPSGPSPADFRVVAWHNMNGSAGAPNRSIVRVTAVAFAQSAAGAAGPGALLEDALPAVRLVAGLSDNRVALFQVARGAAGGPHGGARWVLRQVARHAGHRSAGSTADGDSGGVSSEGTAAVPAGGPGGRARGNRSAGTVPPSSVTTVSASADSPWVVSGDGLGRVVVWRLPSGDASAGPDPVAGLLDSLVQPAGPASDPAARRLLEQSRFPAQTHGGSEQTGYWSRLQLIGAATGPASAGASSGSTVRGGGSGARGRGPRAAVGGSSGGVAAICSDWAPFAVPVFAIGHQNGQISLCTVLPGALLDGSAPFAVAISARLRDHSDAVQTVRFSPFPVSPFAPGPGASPERRAVPTAGASLGPGVDSCPTTPGVGGPAGTAASVGPLQLASCAGLAPVHASLGVPLVETLFLASGSRDQTVRVWAVQPGLLSGIRAPLPAGDSHLLALATSCLVRFNYPRDSTGPGGGRGPGAAGGPSAGDSAPDDGRQASRLRATLTWSARPGAPGRAYQCVCALSTGAAPCAGDRLAPILLCGSASGELSVWDLGMPLVRLPGPAGGEAAADEALFDMPRYTTAGECAAWRRRWPADLLAAPVLQHAPCSFRPASAGSPDAPAPLGARLIRRLTTGGHNRTIFGLDFGGFPSPGVGASISMDRQVIIWSLADLQPVTRMPTLGAFGWALSVAPETGPAPRQVALAVGDGTVRLFDPCTVGQRRLLPSSGPTPGVGAYDGWRSVWRRLNTQVTACRHAPASADPHLAGRLAYGLVDGGVGLLSAGSASPAVVPSPGFHQASVQAVVWLRVTEPDEAPGGGAAGGAAPGRWSLASLAADGQALLLHRLAGPPSGAERPAGPEPADARPAKKRRKRGPPGDAAESGPGAPSSDAWASGGPFMSGPGPGPGPADLTGAVHGGQAGLPADARPTALAGSPCGRVLAVGFSSGHVCLYVLSGALEHRLLAAGATGTAAHPPAEACLVLTGHGSVPGQESITSVDLLEHDGGLLLAAATERGRLHVAEAVSGPAAGGPDCPAAELSFGGFESQQHSDAGVAVCWAAGPPEAVRHPGYLGSLAGAPGVPGPEATVARLLSLAQNGSLQLWHVVLGPERGRRRPVLAARYLPVHLGQVHGAAAMLLPGSRGLVILSTGSDQTLRSTLLADDLDPKLLSGPPAVSPPGDGPVPVAAAVAAPAAPAVPAPAEAFPSPGPGGPSPAKRPRGEAPGRAAVSLAPDATPAASPATGSDMAAGGEPGLAPGRGLFWDLLGQGPGPAPGQACPFMRPLLPMAQCLAPGAGLLGLRHPAGPACGRQCGLLPLLLASPTRDLLAQLQASALAMPAGRGLLAGVCLQAWLGHGRRALERALVDVEATCACARCRHALLAGLAALAGHFAPGDLSRRYAAALCRPAGAGRRAAACAADPGLGPLLGATLVLGAEGSAAGVRALAEAGLWGLAVALGRVNLPAAGSLDASAAGPRGLLLQEVLHAGALSAASPAHPAGPCAGPLLSRFSRLDGPLRTGTSAPAALESVFGPPESGGLVPTADVSPVEGLFLRLDACLFLLGDETLPLSETHGGATIPVSERRNTFARLAGAAAEVAARLGARAMHPLGAYGTGGDPPGDGALAGRLLYRAGLLLQPDGAIVAEAPAEGGLAEWVTRICELLSRQEST</sequence>
<dbReference type="GeneID" id="20528287"/>
<accession>A0A058Z767</accession>
<dbReference type="GO" id="GO:0003730">
    <property type="term" value="F:mRNA 3'-UTR binding"/>
    <property type="evidence" value="ECO:0007669"/>
    <property type="project" value="TreeGrafter"/>
</dbReference>
<name>A0A058Z767_FONAL</name>
<dbReference type="STRING" id="691883.A0A058Z767"/>